<reference evidence="4" key="1">
    <citation type="journal article" date="2023" name="Commun. Biol.">
        <title>Genome analysis of Parmales, the sister group of diatoms, reveals the evolutionary specialization of diatoms from phago-mixotrophs to photoautotrophs.</title>
        <authorList>
            <person name="Ban H."/>
            <person name="Sato S."/>
            <person name="Yoshikawa S."/>
            <person name="Yamada K."/>
            <person name="Nakamura Y."/>
            <person name="Ichinomiya M."/>
            <person name="Sato N."/>
            <person name="Blanc-Mathieu R."/>
            <person name="Endo H."/>
            <person name="Kuwata A."/>
            <person name="Ogata H."/>
        </authorList>
    </citation>
    <scope>NUCLEOTIDE SEQUENCE [LARGE SCALE GENOMIC DNA]</scope>
</reference>
<dbReference type="EMBL" id="BRYA01000052">
    <property type="protein sequence ID" value="GMI35236.1"/>
    <property type="molecule type" value="Genomic_DNA"/>
</dbReference>
<evidence type="ECO:0000256" key="2">
    <source>
        <dbReference type="SAM" id="Phobius"/>
    </source>
</evidence>
<comment type="caution">
    <text evidence="3">The sequence shown here is derived from an EMBL/GenBank/DDBJ whole genome shotgun (WGS) entry which is preliminary data.</text>
</comment>
<keyword evidence="2" id="KW-1133">Transmembrane helix</keyword>
<name>A0A9W7G7T3_9STRA</name>
<dbReference type="Proteomes" id="UP001165065">
    <property type="component" value="Unassembled WGS sequence"/>
</dbReference>
<evidence type="ECO:0008006" key="5">
    <source>
        <dbReference type="Google" id="ProtNLM"/>
    </source>
</evidence>
<evidence type="ECO:0000313" key="3">
    <source>
        <dbReference type="EMBL" id="GMI35236.1"/>
    </source>
</evidence>
<keyword evidence="2" id="KW-0472">Membrane</keyword>
<feature type="transmembrane region" description="Helical" evidence="2">
    <location>
        <begin position="41"/>
        <end position="62"/>
    </location>
</feature>
<gene>
    <name evidence="3" type="ORF">TrCOL_g6733</name>
</gene>
<keyword evidence="4" id="KW-1185">Reference proteome</keyword>
<sequence>MLIKSLGVVVLLHAAYGTIKFREANPDSLIESPPQEILLQLVVGFVIALVGTLYSLPPLGVVRGNSSKKENPKYVKPPPSSRSRDFDIFNHRMMPN</sequence>
<evidence type="ECO:0000256" key="1">
    <source>
        <dbReference type="SAM" id="MobiDB-lite"/>
    </source>
</evidence>
<organism evidence="3 4">
    <name type="scientific">Triparma columacea</name>
    <dbReference type="NCBI Taxonomy" id="722753"/>
    <lineage>
        <taxon>Eukaryota</taxon>
        <taxon>Sar</taxon>
        <taxon>Stramenopiles</taxon>
        <taxon>Ochrophyta</taxon>
        <taxon>Bolidophyceae</taxon>
        <taxon>Parmales</taxon>
        <taxon>Triparmaceae</taxon>
        <taxon>Triparma</taxon>
    </lineage>
</organism>
<proteinExistence type="predicted"/>
<dbReference type="AlphaFoldDB" id="A0A9W7G7T3"/>
<accession>A0A9W7G7T3</accession>
<dbReference type="OrthoDB" id="44756at2759"/>
<feature type="region of interest" description="Disordered" evidence="1">
    <location>
        <begin position="64"/>
        <end position="87"/>
    </location>
</feature>
<keyword evidence="2" id="KW-0812">Transmembrane</keyword>
<evidence type="ECO:0000313" key="4">
    <source>
        <dbReference type="Proteomes" id="UP001165065"/>
    </source>
</evidence>
<protein>
    <recommendedName>
        <fullName evidence="5">Membrane magnesium transporter</fullName>
    </recommendedName>
</protein>